<protein>
    <submittedName>
        <fullName evidence="2">Uncharacterized protein</fullName>
    </submittedName>
</protein>
<dbReference type="AlphaFoldDB" id="A0A381XPH2"/>
<feature type="compositionally biased region" description="Polar residues" evidence="1">
    <location>
        <begin position="1"/>
        <end position="10"/>
    </location>
</feature>
<accession>A0A381XPH2</accession>
<reference evidence="2" key="1">
    <citation type="submission" date="2018-05" db="EMBL/GenBank/DDBJ databases">
        <authorList>
            <person name="Lanie J.A."/>
            <person name="Ng W.-L."/>
            <person name="Kazmierczak K.M."/>
            <person name="Andrzejewski T.M."/>
            <person name="Davidsen T.M."/>
            <person name="Wayne K.J."/>
            <person name="Tettelin H."/>
            <person name="Glass J.I."/>
            <person name="Rusch D."/>
            <person name="Podicherti R."/>
            <person name="Tsui H.-C.T."/>
            <person name="Winkler M.E."/>
        </authorList>
    </citation>
    <scope>NUCLEOTIDE SEQUENCE</scope>
</reference>
<feature type="compositionally biased region" description="Pro residues" evidence="1">
    <location>
        <begin position="19"/>
        <end position="34"/>
    </location>
</feature>
<organism evidence="2">
    <name type="scientific">marine metagenome</name>
    <dbReference type="NCBI Taxonomy" id="408172"/>
    <lineage>
        <taxon>unclassified sequences</taxon>
        <taxon>metagenomes</taxon>
        <taxon>ecological metagenomes</taxon>
    </lineage>
</organism>
<gene>
    <name evidence="2" type="ORF">METZ01_LOCUS118961</name>
</gene>
<sequence>MAITKTTTLQRIEVYPASDSPPTPGAPQPDPPVATDPRIMVCLTDVFDSPSDDTLPVVATAVFHFNKGDDVSDMPALVQTVATAIWA</sequence>
<evidence type="ECO:0000256" key="1">
    <source>
        <dbReference type="SAM" id="MobiDB-lite"/>
    </source>
</evidence>
<proteinExistence type="predicted"/>
<dbReference type="EMBL" id="UINC01015755">
    <property type="protein sequence ID" value="SVA66107.1"/>
    <property type="molecule type" value="Genomic_DNA"/>
</dbReference>
<name>A0A381XPH2_9ZZZZ</name>
<feature type="region of interest" description="Disordered" evidence="1">
    <location>
        <begin position="1"/>
        <end position="35"/>
    </location>
</feature>
<evidence type="ECO:0000313" key="2">
    <source>
        <dbReference type="EMBL" id="SVA66107.1"/>
    </source>
</evidence>